<evidence type="ECO:0000313" key="2">
    <source>
        <dbReference type="Proteomes" id="UP000177763"/>
    </source>
</evidence>
<sequence>MELTLNPNDLKREFQRELDDGRFDQAIQAREVTFDKLNERAQKAVLAVGRATYYSWSGRTYNAVYAPKEI</sequence>
<protein>
    <submittedName>
        <fullName evidence="1">Uncharacterized protein</fullName>
    </submittedName>
</protein>
<comment type="caution">
    <text evidence="1">The sequence shown here is derived from an EMBL/GenBank/DDBJ whole genome shotgun (WGS) entry which is preliminary data.</text>
</comment>
<dbReference type="STRING" id="1802630.A3H26_02815"/>
<proteinExistence type="predicted"/>
<organism evidence="1 2">
    <name type="scientific">candidate division WWE3 bacterium RIFCSPLOWO2_12_FULL_36_10</name>
    <dbReference type="NCBI Taxonomy" id="1802630"/>
    <lineage>
        <taxon>Bacteria</taxon>
        <taxon>Katanobacteria</taxon>
    </lineage>
</organism>
<gene>
    <name evidence="1" type="ORF">A3H26_02815</name>
</gene>
<dbReference type="EMBL" id="MEVN01000044">
    <property type="protein sequence ID" value="OGC56217.1"/>
    <property type="molecule type" value="Genomic_DNA"/>
</dbReference>
<evidence type="ECO:0000313" key="1">
    <source>
        <dbReference type="EMBL" id="OGC56217.1"/>
    </source>
</evidence>
<name>A0A1F4VG72_UNCKA</name>
<dbReference type="AlphaFoldDB" id="A0A1F4VG72"/>
<reference evidence="1 2" key="1">
    <citation type="journal article" date="2016" name="Nat. Commun.">
        <title>Thousands of microbial genomes shed light on interconnected biogeochemical processes in an aquifer system.</title>
        <authorList>
            <person name="Anantharaman K."/>
            <person name="Brown C.T."/>
            <person name="Hug L.A."/>
            <person name="Sharon I."/>
            <person name="Castelle C.J."/>
            <person name="Probst A.J."/>
            <person name="Thomas B.C."/>
            <person name="Singh A."/>
            <person name="Wilkins M.J."/>
            <person name="Karaoz U."/>
            <person name="Brodie E.L."/>
            <person name="Williams K.H."/>
            <person name="Hubbard S.S."/>
            <person name="Banfield J.F."/>
        </authorList>
    </citation>
    <scope>NUCLEOTIDE SEQUENCE [LARGE SCALE GENOMIC DNA]</scope>
</reference>
<accession>A0A1F4VG72</accession>
<dbReference type="Proteomes" id="UP000177763">
    <property type="component" value="Unassembled WGS sequence"/>
</dbReference>